<dbReference type="GO" id="GO:0006465">
    <property type="term" value="P:signal peptide processing"/>
    <property type="evidence" value="ECO:0007669"/>
    <property type="project" value="InterPro"/>
</dbReference>
<feature type="transmembrane region" description="Helical" evidence="5">
    <location>
        <begin position="7"/>
        <end position="26"/>
    </location>
</feature>
<dbReference type="KEGG" id="tce:A3L02_01640"/>
<keyword evidence="7" id="KW-1185">Reference proteome</keyword>
<dbReference type="GO" id="GO:0016020">
    <property type="term" value="C:membrane"/>
    <property type="evidence" value="ECO:0007669"/>
    <property type="project" value="UniProtKB-SubCell"/>
</dbReference>
<dbReference type="PANTHER" id="PTHR10806:SF6">
    <property type="entry name" value="SIGNAL PEPTIDASE COMPLEX CATALYTIC SUBUNIT SEC11"/>
    <property type="match status" value="1"/>
</dbReference>
<evidence type="ECO:0000313" key="7">
    <source>
        <dbReference type="Proteomes" id="UP000197156"/>
    </source>
</evidence>
<dbReference type="InterPro" id="IPR001733">
    <property type="entry name" value="Peptidase_S26B"/>
</dbReference>
<keyword evidence="4 5" id="KW-0472">Membrane</keyword>
<dbReference type="AlphaFoldDB" id="A0A218P0D1"/>
<keyword evidence="2 5" id="KW-0812">Transmembrane</keyword>
<proteinExistence type="predicted"/>
<dbReference type="SUPFAM" id="SSF51306">
    <property type="entry name" value="LexA/Signal peptidase"/>
    <property type="match status" value="1"/>
</dbReference>
<evidence type="ECO:0000256" key="5">
    <source>
        <dbReference type="SAM" id="Phobius"/>
    </source>
</evidence>
<sequence length="355" mass="38340">MKTLLEYAALLIVGVLAVASLVGVLLDRPVFVSYAYSGSMAPTIGKGDVFFINPLARSPGVGEIMVFRTGSVWTVHRVYAVTEDGYVTKGDNNVATDQQSHKIPPIPKDKVAGTVITVNGKPIKVPKIGNYLEGGLSGRTRVLLAGGLIVLGILSFAGDGGSKGHKKRKRETVLRFKTLYLLASILLLIMVAVSTFVSWEALPVTYSSTSAGGLREGWYLPGEEFRQNVTVRNDNRYPMMYRTSAGPTITDVSSGGFKLGGGEEKDLVLTIRAPNATGLYSPKLQVNAYPPLLPAPILVYLYEIHPMVPLMAILAEISVLLGALYVISGVGNEEVIRIRRRRGSFLSGISEVFRI</sequence>
<dbReference type="InterPro" id="IPR036286">
    <property type="entry name" value="LexA/Signal_pep-like_sf"/>
</dbReference>
<dbReference type="RefSeq" id="WP_088862323.1">
    <property type="nucleotide sequence ID" value="NZ_CP014854.1"/>
</dbReference>
<comment type="subcellular location">
    <subcellularLocation>
        <location evidence="1">Membrane</location>
    </subcellularLocation>
</comment>
<evidence type="ECO:0000256" key="4">
    <source>
        <dbReference type="ARBA" id="ARBA00023136"/>
    </source>
</evidence>
<dbReference type="NCBIfam" id="TIGR02228">
    <property type="entry name" value="sigpep_I_arch"/>
    <property type="match status" value="1"/>
</dbReference>
<dbReference type="OrthoDB" id="50404at2157"/>
<evidence type="ECO:0000256" key="2">
    <source>
        <dbReference type="ARBA" id="ARBA00022692"/>
    </source>
</evidence>
<gene>
    <name evidence="6" type="ORF">A3L02_01640</name>
</gene>
<protein>
    <submittedName>
        <fullName evidence="6">Signal peptidase I</fullName>
    </submittedName>
</protein>
<name>A0A218P0D1_THECE</name>
<dbReference type="PANTHER" id="PTHR10806">
    <property type="entry name" value="SIGNAL PEPTIDASE COMPLEX CATALYTIC SUBUNIT SEC11"/>
    <property type="match status" value="1"/>
</dbReference>
<reference evidence="6 7" key="1">
    <citation type="submission" date="2016-03" db="EMBL/GenBank/DDBJ databases">
        <title>Complete genome sequence of Thermococcus celer.</title>
        <authorList>
            <person name="Oger P.M."/>
        </authorList>
    </citation>
    <scope>NUCLEOTIDE SEQUENCE [LARGE SCALE GENOMIC DNA]</scope>
    <source>
        <strain evidence="6 7">Vu 13</strain>
    </source>
</reference>
<dbReference type="CDD" id="cd06462">
    <property type="entry name" value="Peptidase_S24_S26"/>
    <property type="match status" value="1"/>
</dbReference>
<keyword evidence="3 5" id="KW-1133">Transmembrane helix</keyword>
<dbReference type="PRINTS" id="PR00728">
    <property type="entry name" value="SIGNALPTASE"/>
</dbReference>
<evidence type="ECO:0000313" key="6">
    <source>
        <dbReference type="EMBL" id="ASI98359.1"/>
    </source>
</evidence>
<feature type="transmembrane region" description="Helical" evidence="5">
    <location>
        <begin position="179"/>
        <end position="199"/>
    </location>
</feature>
<dbReference type="GO" id="GO:0008233">
    <property type="term" value="F:peptidase activity"/>
    <property type="evidence" value="ECO:0007669"/>
    <property type="project" value="InterPro"/>
</dbReference>
<evidence type="ECO:0000256" key="3">
    <source>
        <dbReference type="ARBA" id="ARBA00022989"/>
    </source>
</evidence>
<evidence type="ECO:0000256" key="1">
    <source>
        <dbReference type="ARBA" id="ARBA00004370"/>
    </source>
</evidence>
<organism evidence="6 7">
    <name type="scientific">Thermococcus celer Vu 13 = JCM 8558</name>
    <dbReference type="NCBI Taxonomy" id="1293037"/>
    <lineage>
        <taxon>Archaea</taxon>
        <taxon>Methanobacteriati</taxon>
        <taxon>Methanobacteriota</taxon>
        <taxon>Thermococci</taxon>
        <taxon>Thermococcales</taxon>
        <taxon>Thermococcaceae</taxon>
        <taxon>Thermococcus</taxon>
    </lineage>
</organism>
<accession>A0A218P0D1</accession>
<dbReference type="EMBL" id="CP014854">
    <property type="protein sequence ID" value="ASI98359.1"/>
    <property type="molecule type" value="Genomic_DNA"/>
</dbReference>
<feature type="transmembrane region" description="Helical" evidence="5">
    <location>
        <begin position="140"/>
        <end position="158"/>
    </location>
</feature>
<feature type="transmembrane region" description="Helical" evidence="5">
    <location>
        <begin position="310"/>
        <end position="332"/>
    </location>
</feature>
<dbReference type="GeneID" id="33323413"/>
<dbReference type="Proteomes" id="UP000197156">
    <property type="component" value="Chromosome"/>
</dbReference>
<dbReference type="Gene3D" id="2.10.109.10">
    <property type="entry name" value="Umud Fragment, subunit A"/>
    <property type="match status" value="1"/>
</dbReference>